<dbReference type="GO" id="GO:1904158">
    <property type="term" value="P:axonemal central apparatus assembly"/>
    <property type="evidence" value="ECO:0007669"/>
    <property type="project" value="TreeGrafter"/>
</dbReference>
<dbReference type="Proteomes" id="UP001353858">
    <property type="component" value="Unassembled WGS sequence"/>
</dbReference>
<dbReference type="Gene3D" id="2.60.40.10">
    <property type="entry name" value="Immunoglobulins"/>
    <property type="match status" value="2"/>
</dbReference>
<protein>
    <submittedName>
        <fullName evidence="1">Uncharacterized protein</fullName>
    </submittedName>
</protein>
<evidence type="ECO:0000313" key="2">
    <source>
        <dbReference type="Proteomes" id="UP001353858"/>
    </source>
</evidence>
<feature type="non-terminal residue" evidence="1">
    <location>
        <position position="224"/>
    </location>
</feature>
<gene>
    <name evidence="1" type="ORF">RN001_016467</name>
</gene>
<organism evidence="1 2">
    <name type="scientific">Aquatica leii</name>
    <dbReference type="NCBI Taxonomy" id="1421715"/>
    <lineage>
        <taxon>Eukaryota</taxon>
        <taxon>Metazoa</taxon>
        <taxon>Ecdysozoa</taxon>
        <taxon>Arthropoda</taxon>
        <taxon>Hexapoda</taxon>
        <taxon>Insecta</taxon>
        <taxon>Pterygota</taxon>
        <taxon>Neoptera</taxon>
        <taxon>Endopterygota</taxon>
        <taxon>Coleoptera</taxon>
        <taxon>Polyphaga</taxon>
        <taxon>Elateriformia</taxon>
        <taxon>Elateroidea</taxon>
        <taxon>Lampyridae</taxon>
        <taxon>Luciolinae</taxon>
        <taxon>Aquatica</taxon>
    </lineage>
</organism>
<dbReference type="EMBL" id="JARPUR010000034">
    <property type="protein sequence ID" value="KAK4871431.1"/>
    <property type="molecule type" value="Genomic_DNA"/>
</dbReference>
<comment type="caution">
    <text evidence="1">The sequence shown here is derived from an EMBL/GenBank/DDBJ whole genome shotgun (WGS) entry which is preliminary data.</text>
</comment>
<sequence>MSNPHTYPPLVDTKDSILGLIRKLVNDNSTAKEFRSGDIFANNQLEFTIFFTPTYVSNYNTRGFLDVTGRETRMTLILNGSGIGPYIELNMESLDANKLYMCAVHQYEVVAMNKGDIPGTITFPQQEMEFGGNLSSDPSSHSLQPSECGRFNLKFSSRQQGNFLKKGEIICPYLTCDVTEINYGVVPIEYAYLPIKCGFPKRPRKFDYSQRSGSVLPHSSLSIE</sequence>
<reference evidence="2" key="1">
    <citation type="submission" date="2023-01" db="EMBL/GenBank/DDBJ databases">
        <title>Key to firefly adult light organ development and bioluminescence: homeobox transcription factors regulate luciferase expression and transportation to peroxisome.</title>
        <authorList>
            <person name="Fu X."/>
        </authorList>
    </citation>
    <scope>NUCLEOTIDE SEQUENCE [LARGE SCALE GENOMIC DNA]</scope>
</reference>
<dbReference type="InterPro" id="IPR013783">
    <property type="entry name" value="Ig-like_fold"/>
</dbReference>
<dbReference type="PANTHER" id="PTHR23053:SF0">
    <property type="entry name" value="HYDROCEPHALUS-INDUCING PROTEIN HOMOLOG"/>
    <property type="match status" value="1"/>
</dbReference>
<dbReference type="AlphaFoldDB" id="A0AAN7P0I9"/>
<name>A0AAN7P0I9_9COLE</name>
<dbReference type="PANTHER" id="PTHR23053">
    <property type="entry name" value="DLEC1 DELETED IN LUNG AND ESOPHAGEAL CANCER 1"/>
    <property type="match status" value="1"/>
</dbReference>
<evidence type="ECO:0000313" key="1">
    <source>
        <dbReference type="EMBL" id="KAK4871431.1"/>
    </source>
</evidence>
<accession>A0AAN7P0I9</accession>
<keyword evidence="2" id="KW-1185">Reference proteome</keyword>
<dbReference type="GO" id="GO:0003341">
    <property type="term" value="P:cilium movement"/>
    <property type="evidence" value="ECO:0007669"/>
    <property type="project" value="TreeGrafter"/>
</dbReference>
<dbReference type="InterPro" id="IPR033305">
    <property type="entry name" value="Hydin-like"/>
</dbReference>
<proteinExistence type="predicted"/>
<dbReference type="GO" id="GO:0005930">
    <property type="term" value="C:axoneme"/>
    <property type="evidence" value="ECO:0007669"/>
    <property type="project" value="TreeGrafter"/>
</dbReference>